<accession>A0ABR2MIC6</accession>
<name>A0ABR2MIC6_9ASPA</name>
<evidence type="ECO:0000313" key="3">
    <source>
        <dbReference type="Proteomes" id="UP001412067"/>
    </source>
</evidence>
<organism evidence="2 3">
    <name type="scientific">Platanthera guangdongensis</name>
    <dbReference type="NCBI Taxonomy" id="2320717"/>
    <lineage>
        <taxon>Eukaryota</taxon>
        <taxon>Viridiplantae</taxon>
        <taxon>Streptophyta</taxon>
        <taxon>Embryophyta</taxon>
        <taxon>Tracheophyta</taxon>
        <taxon>Spermatophyta</taxon>
        <taxon>Magnoliopsida</taxon>
        <taxon>Liliopsida</taxon>
        <taxon>Asparagales</taxon>
        <taxon>Orchidaceae</taxon>
        <taxon>Orchidoideae</taxon>
        <taxon>Orchideae</taxon>
        <taxon>Orchidinae</taxon>
        <taxon>Platanthera</taxon>
    </lineage>
</organism>
<dbReference type="Proteomes" id="UP001412067">
    <property type="component" value="Unassembled WGS sequence"/>
</dbReference>
<evidence type="ECO:0000313" key="2">
    <source>
        <dbReference type="EMBL" id="KAK8963897.1"/>
    </source>
</evidence>
<gene>
    <name evidence="2" type="ORF">KSP40_PGU012403</name>
</gene>
<comment type="caution">
    <text evidence="2">The sequence shown here is derived from an EMBL/GenBank/DDBJ whole genome shotgun (WGS) entry which is preliminary data.</text>
</comment>
<sequence>MVSAIFVGDSPDGIPDDVLGYAPGDGVLFGGDENSVSGIVSQFNSGDSFSSSNFPVFPLGLSLDQGRPGFDMAKEGSSGGSMGRRIR</sequence>
<evidence type="ECO:0000256" key="1">
    <source>
        <dbReference type="SAM" id="MobiDB-lite"/>
    </source>
</evidence>
<keyword evidence="3" id="KW-1185">Reference proteome</keyword>
<reference evidence="2 3" key="1">
    <citation type="journal article" date="2022" name="Nat. Plants">
        <title>Genomes of leafy and leafless Platanthera orchids illuminate the evolution of mycoheterotrophy.</title>
        <authorList>
            <person name="Li M.H."/>
            <person name="Liu K.W."/>
            <person name="Li Z."/>
            <person name="Lu H.C."/>
            <person name="Ye Q.L."/>
            <person name="Zhang D."/>
            <person name="Wang J.Y."/>
            <person name="Li Y.F."/>
            <person name="Zhong Z.M."/>
            <person name="Liu X."/>
            <person name="Yu X."/>
            <person name="Liu D.K."/>
            <person name="Tu X.D."/>
            <person name="Liu B."/>
            <person name="Hao Y."/>
            <person name="Liao X.Y."/>
            <person name="Jiang Y.T."/>
            <person name="Sun W.H."/>
            <person name="Chen J."/>
            <person name="Chen Y.Q."/>
            <person name="Ai Y."/>
            <person name="Zhai J.W."/>
            <person name="Wu S.S."/>
            <person name="Zhou Z."/>
            <person name="Hsiao Y.Y."/>
            <person name="Wu W.L."/>
            <person name="Chen Y.Y."/>
            <person name="Lin Y.F."/>
            <person name="Hsu J.L."/>
            <person name="Li C.Y."/>
            <person name="Wang Z.W."/>
            <person name="Zhao X."/>
            <person name="Zhong W.Y."/>
            <person name="Ma X.K."/>
            <person name="Ma L."/>
            <person name="Huang J."/>
            <person name="Chen G.Z."/>
            <person name="Huang M.Z."/>
            <person name="Huang L."/>
            <person name="Peng D.H."/>
            <person name="Luo Y.B."/>
            <person name="Zou S.Q."/>
            <person name="Chen S.P."/>
            <person name="Lan S."/>
            <person name="Tsai W.C."/>
            <person name="Van de Peer Y."/>
            <person name="Liu Z.J."/>
        </authorList>
    </citation>
    <scope>NUCLEOTIDE SEQUENCE [LARGE SCALE GENOMIC DNA]</scope>
    <source>
        <strain evidence="2">Lor288</strain>
    </source>
</reference>
<feature type="compositionally biased region" description="Gly residues" evidence="1">
    <location>
        <begin position="77"/>
        <end position="87"/>
    </location>
</feature>
<dbReference type="EMBL" id="JBBWWR010000007">
    <property type="protein sequence ID" value="KAK8963897.1"/>
    <property type="molecule type" value="Genomic_DNA"/>
</dbReference>
<proteinExistence type="predicted"/>
<protein>
    <submittedName>
        <fullName evidence="2">Uncharacterized protein</fullName>
    </submittedName>
</protein>
<feature type="region of interest" description="Disordered" evidence="1">
    <location>
        <begin position="68"/>
        <end position="87"/>
    </location>
</feature>